<reference evidence="1" key="1">
    <citation type="journal article" date="2015" name="Nature">
        <title>Complex archaea that bridge the gap between prokaryotes and eukaryotes.</title>
        <authorList>
            <person name="Spang A."/>
            <person name="Saw J.H."/>
            <person name="Jorgensen S.L."/>
            <person name="Zaremba-Niedzwiedzka K."/>
            <person name="Martijn J."/>
            <person name="Lind A.E."/>
            <person name="van Eijk R."/>
            <person name="Schleper C."/>
            <person name="Guy L."/>
            <person name="Ettema T.J."/>
        </authorList>
    </citation>
    <scope>NUCLEOTIDE SEQUENCE</scope>
</reference>
<protein>
    <submittedName>
        <fullName evidence="1">Uncharacterized protein</fullName>
    </submittedName>
</protein>
<dbReference type="AlphaFoldDB" id="A0A0F9W510"/>
<sequence length="113" mass="12815">MKLPENPTKKVRNIIAAVLQCPGYKINENEKDLYEIKKLCDCLDTVIATMKLHAGDCCSLNTEVELFRGHWEDEGEENKRLNKIISDIEDWGIVSCDEPLLKLIKALKAGEGR</sequence>
<name>A0A0F9W510_9ZZZZ</name>
<organism evidence="1">
    <name type="scientific">marine sediment metagenome</name>
    <dbReference type="NCBI Taxonomy" id="412755"/>
    <lineage>
        <taxon>unclassified sequences</taxon>
        <taxon>metagenomes</taxon>
        <taxon>ecological metagenomes</taxon>
    </lineage>
</organism>
<accession>A0A0F9W510</accession>
<comment type="caution">
    <text evidence="1">The sequence shown here is derived from an EMBL/GenBank/DDBJ whole genome shotgun (WGS) entry which is preliminary data.</text>
</comment>
<proteinExistence type="predicted"/>
<gene>
    <name evidence="1" type="ORF">LCGC14_0404470</name>
</gene>
<dbReference type="EMBL" id="LAZR01000350">
    <property type="protein sequence ID" value="KKN73138.1"/>
    <property type="molecule type" value="Genomic_DNA"/>
</dbReference>
<evidence type="ECO:0000313" key="1">
    <source>
        <dbReference type="EMBL" id="KKN73138.1"/>
    </source>
</evidence>